<evidence type="ECO:0000313" key="10">
    <source>
        <dbReference type="Proteomes" id="UP000595028"/>
    </source>
</evidence>
<reference evidence="2" key="1">
    <citation type="submission" date="2015-09" db="EMBL/GenBank/DDBJ databases">
        <authorList>
            <person name="Jackson K.R."/>
            <person name="Lunt B.L."/>
            <person name="Fisher J.N.B."/>
            <person name="Gardner A.V."/>
            <person name="Bailey M.E."/>
            <person name="Deus L.M."/>
            <person name="Earl A.S."/>
            <person name="Gibby P.D."/>
            <person name="Hartmann K.A."/>
            <person name="Liu J.E."/>
            <person name="Manci A.M."/>
            <person name="Nielsen D.A."/>
            <person name="Solomon M.B."/>
            <person name="Breakwell D.P."/>
            <person name="Burnett S.H."/>
            <person name="Grose J.H."/>
        </authorList>
    </citation>
    <scope>NUCLEOTIDE SEQUENCE [LARGE SCALE GENOMIC DNA]</scope>
    <source>
        <strain evidence="2">RSIV-Ku</strain>
    </source>
</reference>
<dbReference type="EMBL" id="MW273354">
    <property type="protein sequence ID" value="QPO16423.1"/>
    <property type="molecule type" value="Genomic_DNA"/>
</dbReference>
<proteinExistence type="predicted"/>
<evidence type="ECO:0000313" key="4">
    <source>
        <dbReference type="EMBL" id="QPO16423.1"/>
    </source>
</evidence>
<dbReference type="Proteomes" id="UP000693973">
    <property type="component" value="Segment"/>
</dbReference>
<evidence type="ECO:0000256" key="1">
    <source>
        <dbReference type="SAM" id="Coils"/>
    </source>
</evidence>
<evidence type="ECO:0000313" key="6">
    <source>
        <dbReference type="EMBL" id="QQZ00603.1"/>
    </source>
</evidence>
<dbReference type="InterPro" id="IPR043910">
    <property type="entry name" value="DUF5767"/>
</dbReference>
<evidence type="ECO:0000313" key="5">
    <source>
        <dbReference type="EMBL" id="QQZ00508.1"/>
    </source>
</evidence>
<name>A0A140G0N5_ISKNV</name>
<reference evidence="11 12" key="3">
    <citation type="submission" date="2020-03" db="EMBL/GenBank/DDBJ databases">
        <authorList>
            <person name="Kayansamruaj P."/>
        </authorList>
    </citation>
    <scope>NUCLEOTIDE SEQUENCE [LARGE SCALE GENOMIC DNA]</scope>
    <source>
        <strain evidence="5">KU1</strain>
        <strain evidence="6">KU2</strain>
    </source>
</reference>
<evidence type="ECO:0000313" key="2">
    <source>
        <dbReference type="EMBL" id="AMM04468.1"/>
    </source>
</evidence>
<reference evidence="7" key="6">
    <citation type="journal article" date="2021" name="Aquac Rep">
        <title>Outbreak investigation attributes Infectious spleen and kidney necrosis virus as a necessary cause of a mortality epidemic in farmed grouper (Epinephelus spp.) in Bali, Indonesia.</title>
        <authorList>
            <person name="Fusianto C."/>
            <person name="Hick P.M."/>
            <person name="Murwantoko"/>
            <person name="Herlambang A."/>
            <person name="Whittington R.J."/>
            <person name="Becker J.A."/>
        </authorList>
    </citation>
    <scope>NUCLEOTIDE SEQUENCE</scope>
    <source>
        <strain evidence="8">Bali/ Hybrid-grouper/2016/SVC-18-072</strain>
        <strain evidence="7">Bali/Hybrid-grouper/2016/SVC-18-009</strain>
    </source>
</reference>
<reference evidence="9" key="2">
    <citation type="submission" date="2015-09" db="EMBL/GenBank/DDBJ databases">
        <authorList>
            <person name="Wen C.-M."/>
            <person name="Hong J.-R."/>
        </authorList>
    </citation>
    <scope>NUCLEOTIDE SEQUENCE [LARGE SCALE GENOMIC DNA]</scope>
</reference>
<sequence>MDIVKVPLVHPDILSPVPDVSGLDLKLHLLAPAGMTPSGEGAADASADNSADTPAPLVEDEAITRKRNDLLFRRAVLVKMFPSATIPEITAYSDPEVMSDRLASLTRELQVDQQVSEWKRYIVLAVCAVEVILGKLNIDMRGFAHQQIQGIKSYDSLLAELVEKNQVVEEEKSSVEVRLLIAMGTNVVLFVLGNLIKSGGIGDVNLVDMFLPKEQ</sequence>
<evidence type="ECO:0000313" key="12">
    <source>
        <dbReference type="Proteomes" id="UP000596428"/>
    </source>
</evidence>
<protein>
    <submittedName>
        <fullName evidence="7">ORF055</fullName>
    </submittedName>
    <submittedName>
        <fullName evidence="2">ORF063L</fullName>
    </submittedName>
</protein>
<reference evidence="3" key="4">
    <citation type="submission" date="2020-11" db="EMBL/GenBank/DDBJ databases">
        <title>Complete Genome Sequences of Infectious Spleen and Kidney Necrosis Virus Isolated from Farmed Albino Rainbow Sharks Epalzeorhynchos frenatus in the United States.</title>
        <authorList>
            <person name="Koda S.A."/>
            <person name="Subramaniam K."/>
            <person name="Pouder D.B."/>
            <person name="Yanong R.P."/>
            <person name="Frasca S. Jr"/>
            <person name="Popov V.L."/>
            <person name="Waltzek T.B."/>
        </authorList>
    </citation>
    <scope>NUCLEOTIDE SEQUENCE</scope>
    <source>
        <strain evidence="3">EFIV-2018</strain>
        <strain evidence="4">EFIV-2019</strain>
    </source>
</reference>
<dbReference type="EMBL" id="MW273353">
    <property type="protein sequence ID" value="QPO16303.1"/>
    <property type="molecule type" value="Genomic_DNA"/>
</dbReference>
<dbReference type="Proteomes" id="UP000693957">
    <property type="component" value="Segment"/>
</dbReference>
<dbReference type="SMR" id="A0A140G0N5"/>
<dbReference type="Proteomes" id="UP000594914">
    <property type="component" value="Genome"/>
</dbReference>
<evidence type="ECO:0000313" key="8">
    <source>
        <dbReference type="EMBL" id="QXE50870.1"/>
    </source>
</evidence>
<dbReference type="Proteomes" id="UP000596428">
    <property type="component" value="Segment"/>
</dbReference>
<feature type="coiled-coil region" evidence="1">
    <location>
        <begin position="151"/>
        <end position="178"/>
    </location>
</feature>
<organismHost>
    <name type="scientific">Synchiropus splendidus</name>
    <name type="common">Mandarinfish</name>
    <name type="synonym">Callionymus splendidus</name>
    <dbReference type="NCBI Taxonomy" id="270530"/>
</organismHost>
<dbReference type="EMBL" id="MW557381">
    <property type="protein sequence ID" value="QXE50870.1"/>
    <property type="molecule type" value="Genomic_DNA"/>
</dbReference>
<gene>
    <name evidence="7" type="primary">55</name>
    <name evidence="3" type="synonym">ORF55</name>
    <name evidence="5" type="ORF">IJGMMPBP_00055</name>
    <name evidence="6" type="ORF">NIDBEMMG_00028</name>
</gene>
<evidence type="ECO:0000313" key="3">
    <source>
        <dbReference type="EMBL" id="QPO16303.1"/>
    </source>
</evidence>
<reference evidence="8" key="7">
    <citation type="submission" date="2021-02" db="EMBL/GenBank/DDBJ databases">
        <authorList>
            <person name="Fusianto C.K."/>
            <person name="Hick P.M."/>
            <person name="Murwantoko M."/>
            <person name="Herlambang A."/>
            <person name="Whittington R.J."/>
            <person name="Becker J.A."/>
        </authorList>
    </citation>
    <scope>NUCLEOTIDE SEQUENCE</scope>
    <source>
        <strain evidence="8">Bali/ Hybrid-grouper/2016/SVC-18-072</strain>
        <strain evidence="7">Bali/Hybrid-grouper/2016/SVC-18-009</strain>
    </source>
</reference>
<dbReference type="EMBL" id="MW464172">
    <property type="protein sequence ID" value="QXE50748.1"/>
    <property type="molecule type" value="Genomic_DNA"/>
</dbReference>
<dbReference type="EMBL" id="MT128666">
    <property type="protein sequence ID" value="QQZ00508.1"/>
    <property type="molecule type" value="Genomic_DNA"/>
</dbReference>
<dbReference type="RefSeq" id="NP_612278.1">
    <property type="nucleotide sequence ID" value="NC_003494.1"/>
</dbReference>
<dbReference type="Proteomes" id="UP000152407">
    <property type="component" value="Segment"/>
</dbReference>
<accession>A0A140G0N5</accession>
<dbReference type="Proteomes" id="UP000595028">
    <property type="component" value="Segment"/>
</dbReference>
<organism evidence="2 9">
    <name type="scientific">Infectious spleen and kidney necrosis virus</name>
    <name type="common">ISKNV</name>
    <dbReference type="NCBI Taxonomy" id="180170"/>
    <lineage>
        <taxon>Viruses</taxon>
        <taxon>Varidnaviria</taxon>
        <taxon>Bamfordvirae</taxon>
        <taxon>Nucleocytoviricota</taxon>
        <taxon>Megaviricetes</taxon>
        <taxon>Pimascovirales</taxon>
        <taxon>Pimascovirales incertae sedis</taxon>
        <taxon>Iridoviridae</taxon>
        <taxon>Alphairidovirinae</taxon>
        <taxon>Megalocytivirus</taxon>
        <taxon>Megalocytivirus pagrus1</taxon>
    </lineage>
</organism>
<dbReference type="KEGG" id="vg:935407"/>
<reference evidence="10" key="5">
    <citation type="submission" date="2020-11" db="EMBL/GenBank/DDBJ databases">
        <title>Complete Genome Sequences of Infectious Spleen and Kidney Necrosis Virus Isolated from Farmed Albino Rainbow Sharks Epalzeorhynchos frenatus in the United States.</title>
        <authorList>
            <person name="Koda S.A."/>
            <person name="Subramaniam K."/>
            <person name="Pouder D.B."/>
            <person name="Yanong R.P."/>
            <person name="Frasca S.Jr."/>
            <person name="Popov V.L."/>
            <person name="Waltzek T.B."/>
        </authorList>
    </citation>
    <scope>NUCLEOTIDE SEQUENCE [LARGE SCALE GENOMIC DNA]</scope>
</reference>
<evidence type="ECO:0000313" key="11">
    <source>
        <dbReference type="Proteomes" id="UP000596309"/>
    </source>
</evidence>
<dbReference type="Proteomes" id="UP000596309">
    <property type="component" value="Segment"/>
</dbReference>
<dbReference type="EMBL" id="MT128667">
    <property type="protein sequence ID" value="QQZ00603.1"/>
    <property type="molecule type" value="Genomic_DNA"/>
</dbReference>
<organismHost>
    <name type="scientific">Siniperca chuatsi</name>
    <name type="common">Mandarin fish</name>
    <dbReference type="NCBI Taxonomy" id="119488"/>
</organismHost>
<dbReference type="OrthoDB" id="9845at10239"/>
<dbReference type="Pfam" id="PF19071">
    <property type="entry name" value="DUF5767"/>
    <property type="match status" value="1"/>
</dbReference>
<evidence type="ECO:0000313" key="7">
    <source>
        <dbReference type="EMBL" id="QXE50748.1"/>
    </source>
</evidence>
<evidence type="ECO:0000313" key="9">
    <source>
        <dbReference type="Proteomes" id="UP000152407"/>
    </source>
</evidence>
<dbReference type="EMBL" id="KT781098">
    <property type="protein sequence ID" value="AMM04468.1"/>
    <property type="molecule type" value="Genomic_DNA"/>
</dbReference>
<keyword evidence="1" id="KW-0175">Coiled coil</keyword>